<organism evidence="1 2">
    <name type="scientific">Hyalomma asiaticum</name>
    <name type="common">Tick</name>
    <dbReference type="NCBI Taxonomy" id="266040"/>
    <lineage>
        <taxon>Eukaryota</taxon>
        <taxon>Metazoa</taxon>
        <taxon>Ecdysozoa</taxon>
        <taxon>Arthropoda</taxon>
        <taxon>Chelicerata</taxon>
        <taxon>Arachnida</taxon>
        <taxon>Acari</taxon>
        <taxon>Parasitiformes</taxon>
        <taxon>Ixodida</taxon>
        <taxon>Ixodoidea</taxon>
        <taxon>Ixodidae</taxon>
        <taxon>Hyalomminae</taxon>
        <taxon>Hyalomma</taxon>
    </lineage>
</organism>
<dbReference type="EMBL" id="CM023481">
    <property type="protein sequence ID" value="KAH6944163.1"/>
    <property type="molecule type" value="Genomic_DNA"/>
</dbReference>
<sequence length="174" mass="19271">MDEMKRHFCCHRAAFHSRLGADGLSTKRCRRPFSRDSVILLLQGATHSGSLPQGKAASYTHHSRPEEKDGDDKVEQGCDPFQPHQARGGRRPRCRSMSGAGSCSDTPLPAAILISRCAWRRARAYETSAAIRTITRLLRARCSGHQHLVAPSCGRRAWHSRPPSLRDAVSSWCG</sequence>
<evidence type="ECO:0000313" key="2">
    <source>
        <dbReference type="Proteomes" id="UP000821845"/>
    </source>
</evidence>
<reference evidence="1" key="1">
    <citation type="submission" date="2020-05" db="EMBL/GenBank/DDBJ databases">
        <title>Large-scale comparative analyses of tick genomes elucidate their genetic diversity and vector capacities.</title>
        <authorList>
            <person name="Jia N."/>
            <person name="Wang J."/>
            <person name="Shi W."/>
            <person name="Du L."/>
            <person name="Sun Y."/>
            <person name="Zhan W."/>
            <person name="Jiang J."/>
            <person name="Wang Q."/>
            <person name="Zhang B."/>
            <person name="Ji P."/>
            <person name="Sakyi L.B."/>
            <person name="Cui X."/>
            <person name="Yuan T."/>
            <person name="Jiang B."/>
            <person name="Yang W."/>
            <person name="Lam T.T.-Y."/>
            <person name="Chang Q."/>
            <person name="Ding S."/>
            <person name="Wang X."/>
            <person name="Zhu J."/>
            <person name="Ruan X."/>
            <person name="Zhao L."/>
            <person name="Wei J."/>
            <person name="Que T."/>
            <person name="Du C."/>
            <person name="Cheng J."/>
            <person name="Dai P."/>
            <person name="Han X."/>
            <person name="Huang E."/>
            <person name="Gao Y."/>
            <person name="Liu J."/>
            <person name="Shao H."/>
            <person name="Ye R."/>
            <person name="Li L."/>
            <person name="Wei W."/>
            <person name="Wang X."/>
            <person name="Wang C."/>
            <person name="Yang T."/>
            <person name="Huo Q."/>
            <person name="Li W."/>
            <person name="Guo W."/>
            <person name="Chen H."/>
            <person name="Zhou L."/>
            <person name="Ni X."/>
            <person name="Tian J."/>
            <person name="Zhou Y."/>
            <person name="Sheng Y."/>
            <person name="Liu T."/>
            <person name="Pan Y."/>
            <person name="Xia L."/>
            <person name="Li J."/>
            <person name="Zhao F."/>
            <person name="Cao W."/>
        </authorList>
    </citation>
    <scope>NUCLEOTIDE SEQUENCE</scope>
    <source>
        <strain evidence="1">Hyas-2018</strain>
    </source>
</reference>
<protein>
    <submittedName>
        <fullName evidence="1">Uncharacterized protein</fullName>
    </submittedName>
</protein>
<evidence type="ECO:0000313" key="1">
    <source>
        <dbReference type="EMBL" id="KAH6944163.1"/>
    </source>
</evidence>
<proteinExistence type="predicted"/>
<comment type="caution">
    <text evidence="1">The sequence shown here is derived from an EMBL/GenBank/DDBJ whole genome shotgun (WGS) entry which is preliminary data.</text>
</comment>
<name>A0ACB7TDE7_HYAAI</name>
<accession>A0ACB7TDE7</accession>
<gene>
    <name evidence="1" type="ORF">HPB50_002119</name>
</gene>
<keyword evidence="2" id="KW-1185">Reference proteome</keyword>
<dbReference type="Proteomes" id="UP000821845">
    <property type="component" value="Chromosome 1"/>
</dbReference>